<feature type="domain" description="Core-binding (CB)" evidence="6">
    <location>
        <begin position="9"/>
        <end position="93"/>
    </location>
</feature>
<dbReference type="RefSeq" id="WP_315907556.1">
    <property type="nucleotide sequence ID" value="NZ_JAOPKC010000001.1"/>
</dbReference>
<dbReference type="EMBL" id="JAOPKC010000001">
    <property type="protein sequence ID" value="MCU4716795.1"/>
    <property type="molecule type" value="Genomic_DNA"/>
</dbReference>
<dbReference type="PANTHER" id="PTHR30349">
    <property type="entry name" value="PHAGE INTEGRASE-RELATED"/>
    <property type="match status" value="1"/>
</dbReference>
<dbReference type="CDD" id="cd00397">
    <property type="entry name" value="DNA_BRE_C"/>
    <property type="match status" value="1"/>
</dbReference>
<dbReference type="EMBL" id="JAOPKD010000001">
    <property type="protein sequence ID" value="MCU4725600.1"/>
    <property type="molecule type" value="Genomic_DNA"/>
</dbReference>
<dbReference type="PANTHER" id="PTHR30349:SF41">
    <property type="entry name" value="INTEGRASE_RECOMBINASE PROTEIN MJ0367-RELATED"/>
    <property type="match status" value="1"/>
</dbReference>
<dbReference type="InterPro" id="IPR011010">
    <property type="entry name" value="DNA_brk_join_enz"/>
</dbReference>
<keyword evidence="3" id="KW-0233">DNA recombination</keyword>
<dbReference type="InterPro" id="IPR050090">
    <property type="entry name" value="Tyrosine_recombinase_XerCD"/>
</dbReference>
<name>A0AAE3IBV2_9EURY</name>
<evidence type="ECO:0000259" key="5">
    <source>
        <dbReference type="PROSITE" id="PS51898"/>
    </source>
</evidence>
<evidence type="ECO:0000313" key="10">
    <source>
        <dbReference type="Proteomes" id="UP001209746"/>
    </source>
</evidence>
<dbReference type="GO" id="GO:0015074">
    <property type="term" value="P:DNA integration"/>
    <property type="evidence" value="ECO:0007669"/>
    <property type="project" value="UniProtKB-KW"/>
</dbReference>
<evidence type="ECO:0000259" key="6">
    <source>
        <dbReference type="PROSITE" id="PS51900"/>
    </source>
</evidence>
<proteinExistence type="predicted"/>
<comment type="caution">
    <text evidence="8">The sequence shown here is derived from an EMBL/GenBank/DDBJ whole genome shotgun (WGS) entry which is preliminary data.</text>
</comment>
<evidence type="ECO:0000256" key="4">
    <source>
        <dbReference type="PROSITE-ProRule" id="PRU01248"/>
    </source>
</evidence>
<dbReference type="InterPro" id="IPR004107">
    <property type="entry name" value="Integrase_SAM-like_N"/>
</dbReference>
<evidence type="ECO:0000256" key="2">
    <source>
        <dbReference type="ARBA" id="ARBA00023125"/>
    </source>
</evidence>
<reference evidence="8" key="1">
    <citation type="submission" date="2023-02" db="EMBL/GenBank/DDBJ databases">
        <title>Enrichment on poylsaccharides allowed isolation of novel metabolic and taxonomic groups of Haloarchaea.</title>
        <authorList>
            <person name="Sorokin D.Y."/>
            <person name="Elcheninov A.G."/>
            <person name="Khizhniak T.V."/>
            <person name="Kolganova T.V."/>
            <person name="Kublanov I.V."/>
        </authorList>
    </citation>
    <scope>NUCLEOTIDE SEQUENCE</scope>
    <source>
        <strain evidence="7 9">HArc-curdl5-1</strain>
        <strain evidence="8">HArc-curdl7</strain>
    </source>
</reference>
<dbReference type="Proteomes" id="UP001208186">
    <property type="component" value="Unassembled WGS sequence"/>
</dbReference>
<evidence type="ECO:0000313" key="7">
    <source>
        <dbReference type="EMBL" id="MCU4716795.1"/>
    </source>
</evidence>
<dbReference type="InterPro" id="IPR044068">
    <property type="entry name" value="CB"/>
</dbReference>
<dbReference type="AlphaFoldDB" id="A0AAE3IBV2"/>
<accession>A0AAE3IBV2</accession>
<organism evidence="8 10">
    <name type="scientific">Halapricum hydrolyticum</name>
    <dbReference type="NCBI Taxonomy" id="2979991"/>
    <lineage>
        <taxon>Archaea</taxon>
        <taxon>Methanobacteriati</taxon>
        <taxon>Methanobacteriota</taxon>
        <taxon>Stenosarchaea group</taxon>
        <taxon>Halobacteria</taxon>
        <taxon>Halobacteriales</taxon>
        <taxon>Haloarculaceae</taxon>
        <taxon>Halapricum</taxon>
    </lineage>
</organism>
<dbReference type="Gene3D" id="1.10.443.10">
    <property type="entry name" value="Intergrase catalytic core"/>
    <property type="match status" value="1"/>
</dbReference>
<dbReference type="PROSITE" id="PS51900">
    <property type="entry name" value="CB"/>
    <property type="match status" value="1"/>
</dbReference>
<dbReference type="SUPFAM" id="SSF56349">
    <property type="entry name" value="DNA breaking-rejoining enzymes"/>
    <property type="match status" value="1"/>
</dbReference>
<dbReference type="PROSITE" id="PS51898">
    <property type="entry name" value="TYR_RECOMBINASE"/>
    <property type="match status" value="1"/>
</dbReference>
<feature type="domain" description="Tyr recombinase" evidence="5">
    <location>
        <begin position="117"/>
        <end position="334"/>
    </location>
</feature>
<dbReference type="GO" id="GO:0003677">
    <property type="term" value="F:DNA binding"/>
    <property type="evidence" value="ECO:0007669"/>
    <property type="project" value="UniProtKB-UniRule"/>
</dbReference>
<dbReference type="InterPro" id="IPR002104">
    <property type="entry name" value="Integrase_catalytic"/>
</dbReference>
<protein>
    <submittedName>
        <fullName evidence="8">Site-specific integrase</fullName>
    </submittedName>
</protein>
<evidence type="ECO:0000313" key="9">
    <source>
        <dbReference type="Proteomes" id="UP001208186"/>
    </source>
</evidence>
<dbReference type="Proteomes" id="UP001209746">
    <property type="component" value="Unassembled WGS sequence"/>
</dbReference>
<evidence type="ECO:0000256" key="3">
    <source>
        <dbReference type="ARBA" id="ARBA00023172"/>
    </source>
</evidence>
<evidence type="ECO:0000256" key="1">
    <source>
        <dbReference type="ARBA" id="ARBA00022908"/>
    </source>
</evidence>
<dbReference type="InterPro" id="IPR013762">
    <property type="entry name" value="Integrase-like_cat_sf"/>
</dbReference>
<keyword evidence="9" id="KW-1185">Reference proteome</keyword>
<evidence type="ECO:0000313" key="8">
    <source>
        <dbReference type="EMBL" id="MCU4725600.1"/>
    </source>
</evidence>
<dbReference type="Gene3D" id="1.10.150.130">
    <property type="match status" value="1"/>
</dbReference>
<dbReference type="InterPro" id="IPR010998">
    <property type="entry name" value="Integrase_recombinase_N"/>
</dbReference>
<keyword evidence="2 4" id="KW-0238">DNA-binding</keyword>
<sequence>MSRQDAPELSISEAIELYVRRKRPDWNGGTERTYRRNLELFVEYAAENGLDELGSLSRWDVGGFTDWLLEQDYAAATVASRQKTVRTWLKYLESQGLVEHGLHTAIETLRLDDEEETSDQQLAPEDAQALLAFYRDSAEWRGTRRHAILEILWHVGCRMSGLRALDLGDYDAESGDLRFRSREESGTRLKRGRTHERDVTLSAEPQAVLDLYVARERIDARDEHGREPLFTSQAGRPTIGTIRSWMYVATQPCIARECPHGTRRPRCEYVPRDQASGCPSTRSPHPIRRGSITWQRNLGLSAETVAERAAATPSVIRRYYDDPEFGDELERRRGRTEEIDVREHLHPEDLEATL</sequence>
<dbReference type="Pfam" id="PF02899">
    <property type="entry name" value="Phage_int_SAM_1"/>
    <property type="match status" value="1"/>
</dbReference>
<dbReference type="GO" id="GO:0006310">
    <property type="term" value="P:DNA recombination"/>
    <property type="evidence" value="ECO:0007669"/>
    <property type="project" value="UniProtKB-KW"/>
</dbReference>
<keyword evidence="1" id="KW-0229">DNA integration</keyword>
<gene>
    <name evidence="8" type="ORF">OB914_01235</name>
    <name evidence="7" type="ORF">OB916_01785</name>
</gene>